<dbReference type="Proteomes" id="UP001250932">
    <property type="component" value="Unassembled WGS sequence"/>
</dbReference>
<organism evidence="2 3">
    <name type="scientific">Candidatus Nitronereus thalassa</name>
    <dbReference type="NCBI Taxonomy" id="3020898"/>
    <lineage>
        <taxon>Bacteria</taxon>
        <taxon>Pseudomonadati</taxon>
        <taxon>Nitrospirota</taxon>
        <taxon>Nitrospiria</taxon>
        <taxon>Nitrospirales</taxon>
        <taxon>Nitrospiraceae</taxon>
        <taxon>Candidatus Nitronereus</taxon>
    </lineage>
</organism>
<gene>
    <name evidence="2" type="ORF">PPG34_13970</name>
</gene>
<proteinExistence type="predicted"/>
<dbReference type="InterPro" id="IPR008822">
    <property type="entry name" value="Endonuclease_RusA-like"/>
</dbReference>
<evidence type="ECO:0000313" key="2">
    <source>
        <dbReference type="EMBL" id="MDT7043460.1"/>
    </source>
</evidence>
<evidence type="ECO:0000256" key="1">
    <source>
        <dbReference type="SAM" id="MobiDB-lite"/>
    </source>
</evidence>
<accession>A0ABU3KAH5</accession>
<dbReference type="EMBL" id="JAQOUE010000001">
    <property type="protein sequence ID" value="MDT7043460.1"/>
    <property type="molecule type" value="Genomic_DNA"/>
</dbReference>
<keyword evidence="3" id="KW-1185">Reference proteome</keyword>
<feature type="compositionally biased region" description="Basic residues" evidence="1">
    <location>
        <begin position="137"/>
        <end position="153"/>
    </location>
</feature>
<dbReference type="SUPFAM" id="SSF103084">
    <property type="entry name" value="Holliday junction resolvase RusA"/>
    <property type="match status" value="1"/>
</dbReference>
<reference evidence="2 3" key="1">
    <citation type="journal article" date="2023" name="ISME J.">
        <title>Cultivation and genomic characterization of novel and ubiquitous marine nitrite-oxidizing bacteria from the Nitrospirales.</title>
        <authorList>
            <person name="Mueller A.J."/>
            <person name="Daebeler A."/>
            <person name="Herbold C.W."/>
            <person name="Kirkegaard R.H."/>
            <person name="Daims H."/>
        </authorList>
    </citation>
    <scope>NUCLEOTIDE SEQUENCE [LARGE SCALE GENOMIC DNA]</scope>
    <source>
        <strain evidence="2 3">EB</strain>
    </source>
</reference>
<dbReference type="Pfam" id="PF05866">
    <property type="entry name" value="RusA"/>
    <property type="match status" value="1"/>
</dbReference>
<name>A0ABU3KAH5_9BACT</name>
<evidence type="ECO:0000313" key="3">
    <source>
        <dbReference type="Proteomes" id="UP001250932"/>
    </source>
</evidence>
<sequence length="153" mass="17147">MKVTPTRFVFSLPLPPSINTQYATVNGRRVLSSTGRRYKSSIAQLLLSALAQSPHRATFLHSAQSHYLALSLQFYFPSLLRRDLDGGLKIAQDAVCEAMGINDNRIAEIHLFKLLDREAPRLDCSLSTTTPAPPMSSRKRQAHRPTSNRRTRS</sequence>
<dbReference type="RefSeq" id="WP_313834027.1">
    <property type="nucleotide sequence ID" value="NZ_JAQOUE010000001.1"/>
</dbReference>
<feature type="region of interest" description="Disordered" evidence="1">
    <location>
        <begin position="124"/>
        <end position="153"/>
    </location>
</feature>
<dbReference type="InterPro" id="IPR036614">
    <property type="entry name" value="RusA-like_sf"/>
</dbReference>
<comment type="caution">
    <text evidence="2">The sequence shown here is derived from an EMBL/GenBank/DDBJ whole genome shotgun (WGS) entry which is preliminary data.</text>
</comment>
<protein>
    <submittedName>
        <fullName evidence="2">RusA family crossover junction endodeoxyribonuclease</fullName>
    </submittedName>
</protein>
<dbReference type="Gene3D" id="3.30.1330.70">
    <property type="entry name" value="Holliday junction resolvase RusA"/>
    <property type="match status" value="1"/>
</dbReference>